<dbReference type="GeneID" id="25727410"/>
<feature type="region of interest" description="Disordered" evidence="1">
    <location>
        <begin position="304"/>
        <end position="327"/>
    </location>
</feature>
<evidence type="ECO:0000256" key="2">
    <source>
        <dbReference type="SAM" id="SignalP"/>
    </source>
</evidence>
<dbReference type="Proteomes" id="UP000054498">
    <property type="component" value="Unassembled WGS sequence"/>
</dbReference>
<sequence length="327" mass="31852">MARECRVILAVALLLAPGALGASLKAGGLTDPGSRALGIQAVDTGSPGILGGSWFSPASRGPPTSLSSTGFGSSRSGLGNLLPGFGGFDNALNTRGSRGQVSNLLGSRPFGGRTPGFPPSLASSGGSGSGFGSSGGAVPAYTNTGGAGTIFRRLGEQAAAAAAASARIEAVGGRTPGSAAPDAVTNSMGALATGPYRDLIINYGSMAALGARAAPSFHKSGRPAADQGGRGQIFRRLGEQAAASAAANTIAMGGRTAGFAPSDRAPITNPAGSSWGSFNSKGVHATPQYRGMLGNYDSVAAPGTSGAPSFDKSGSPAANQGGHGSIF</sequence>
<evidence type="ECO:0000313" key="3">
    <source>
        <dbReference type="EMBL" id="KIY97697.1"/>
    </source>
</evidence>
<dbReference type="RefSeq" id="XP_013896717.1">
    <property type="nucleotide sequence ID" value="XM_014041263.1"/>
</dbReference>
<name>A0A0D2JDT5_9CHLO</name>
<feature type="region of interest" description="Disordered" evidence="1">
    <location>
        <begin position="99"/>
        <end position="133"/>
    </location>
</feature>
<keyword evidence="4" id="KW-1185">Reference proteome</keyword>
<protein>
    <submittedName>
        <fullName evidence="3">Uncharacterized protein</fullName>
    </submittedName>
</protein>
<feature type="signal peptide" evidence="2">
    <location>
        <begin position="1"/>
        <end position="21"/>
    </location>
</feature>
<feature type="chain" id="PRO_5002244788" evidence="2">
    <location>
        <begin position="22"/>
        <end position="327"/>
    </location>
</feature>
<reference evidence="3 4" key="1">
    <citation type="journal article" date="2013" name="BMC Genomics">
        <title>Reconstruction of the lipid metabolism for the microalga Monoraphidium neglectum from its genome sequence reveals characteristics suitable for biofuel production.</title>
        <authorList>
            <person name="Bogen C."/>
            <person name="Al-Dilaimi A."/>
            <person name="Albersmeier A."/>
            <person name="Wichmann J."/>
            <person name="Grundmann M."/>
            <person name="Rupp O."/>
            <person name="Lauersen K.J."/>
            <person name="Blifernez-Klassen O."/>
            <person name="Kalinowski J."/>
            <person name="Goesmann A."/>
            <person name="Mussgnug J.H."/>
            <person name="Kruse O."/>
        </authorList>
    </citation>
    <scope>NUCLEOTIDE SEQUENCE [LARGE SCALE GENOMIC DNA]</scope>
    <source>
        <strain evidence="3 4">SAG 48.87</strain>
    </source>
</reference>
<dbReference type="EMBL" id="KK102466">
    <property type="protein sequence ID" value="KIY97697.1"/>
    <property type="molecule type" value="Genomic_DNA"/>
</dbReference>
<evidence type="ECO:0000313" key="4">
    <source>
        <dbReference type="Proteomes" id="UP000054498"/>
    </source>
</evidence>
<dbReference type="AlphaFoldDB" id="A0A0D2JDT5"/>
<evidence type="ECO:0000256" key="1">
    <source>
        <dbReference type="SAM" id="MobiDB-lite"/>
    </source>
</evidence>
<dbReference type="KEGG" id="mng:MNEG_10265"/>
<gene>
    <name evidence="3" type="ORF">MNEG_10265</name>
</gene>
<accession>A0A0D2JDT5</accession>
<proteinExistence type="predicted"/>
<organism evidence="3 4">
    <name type="scientific">Monoraphidium neglectum</name>
    <dbReference type="NCBI Taxonomy" id="145388"/>
    <lineage>
        <taxon>Eukaryota</taxon>
        <taxon>Viridiplantae</taxon>
        <taxon>Chlorophyta</taxon>
        <taxon>core chlorophytes</taxon>
        <taxon>Chlorophyceae</taxon>
        <taxon>CS clade</taxon>
        <taxon>Sphaeropleales</taxon>
        <taxon>Selenastraceae</taxon>
        <taxon>Monoraphidium</taxon>
    </lineage>
</organism>
<keyword evidence="2" id="KW-0732">Signal</keyword>